<evidence type="ECO:0000259" key="6">
    <source>
        <dbReference type="PROSITE" id="PS50931"/>
    </source>
</evidence>
<evidence type="ECO:0000313" key="8">
    <source>
        <dbReference type="Proteomes" id="UP000252698"/>
    </source>
</evidence>
<dbReference type="InterPro" id="IPR036388">
    <property type="entry name" value="WH-like_DNA-bd_sf"/>
</dbReference>
<evidence type="ECO:0000256" key="1">
    <source>
        <dbReference type="ARBA" id="ARBA00009437"/>
    </source>
</evidence>
<evidence type="ECO:0000256" key="2">
    <source>
        <dbReference type="ARBA" id="ARBA00023015"/>
    </source>
</evidence>
<evidence type="ECO:0000256" key="5">
    <source>
        <dbReference type="SAM" id="Phobius"/>
    </source>
</evidence>
<dbReference type="KEGG" id="sata:C5746_34000"/>
<keyword evidence="3" id="KW-0238">DNA-binding</keyword>
<dbReference type="GO" id="GO:0003700">
    <property type="term" value="F:DNA-binding transcription factor activity"/>
    <property type="evidence" value="ECO:0007669"/>
    <property type="project" value="InterPro"/>
</dbReference>
<dbReference type="CDD" id="cd05466">
    <property type="entry name" value="PBP2_LTTR_substrate"/>
    <property type="match status" value="1"/>
</dbReference>
<evidence type="ECO:0000313" key="7">
    <source>
        <dbReference type="EMBL" id="AXE81142.1"/>
    </source>
</evidence>
<keyword evidence="5" id="KW-0472">Membrane</keyword>
<dbReference type="SUPFAM" id="SSF46785">
    <property type="entry name" value="Winged helix' DNA-binding domain"/>
    <property type="match status" value="1"/>
</dbReference>
<keyword evidence="5" id="KW-1133">Transmembrane helix</keyword>
<dbReference type="Gene3D" id="3.40.190.10">
    <property type="entry name" value="Periplasmic binding protein-like II"/>
    <property type="match status" value="2"/>
</dbReference>
<accession>A0A2Z5JLE6</accession>
<dbReference type="Proteomes" id="UP000252698">
    <property type="component" value="Chromosome"/>
</dbReference>
<proteinExistence type="inferred from homology"/>
<dbReference type="FunFam" id="1.10.10.10:FF:000001">
    <property type="entry name" value="LysR family transcriptional regulator"/>
    <property type="match status" value="1"/>
</dbReference>
<dbReference type="Gene3D" id="1.10.10.10">
    <property type="entry name" value="Winged helix-like DNA-binding domain superfamily/Winged helix DNA-binding domain"/>
    <property type="match status" value="1"/>
</dbReference>
<keyword evidence="2" id="KW-0805">Transcription regulation</keyword>
<keyword evidence="5" id="KW-0812">Transmembrane</keyword>
<dbReference type="Pfam" id="PF03466">
    <property type="entry name" value="LysR_substrate"/>
    <property type="match status" value="1"/>
</dbReference>
<feature type="domain" description="HTH lysR-type" evidence="6">
    <location>
        <begin position="25"/>
        <end position="82"/>
    </location>
</feature>
<dbReference type="Pfam" id="PF00126">
    <property type="entry name" value="HTH_1"/>
    <property type="match status" value="1"/>
</dbReference>
<dbReference type="EMBL" id="CP027306">
    <property type="protein sequence ID" value="AXE81142.1"/>
    <property type="molecule type" value="Genomic_DNA"/>
</dbReference>
<dbReference type="AlphaFoldDB" id="A0A2Z5JLE6"/>
<organism evidence="7 8">
    <name type="scientific">Streptomyces atratus</name>
    <dbReference type="NCBI Taxonomy" id="1893"/>
    <lineage>
        <taxon>Bacteria</taxon>
        <taxon>Bacillati</taxon>
        <taxon>Actinomycetota</taxon>
        <taxon>Actinomycetes</taxon>
        <taxon>Kitasatosporales</taxon>
        <taxon>Streptomycetaceae</taxon>
        <taxon>Streptomyces</taxon>
    </lineage>
</organism>
<dbReference type="InterPro" id="IPR005119">
    <property type="entry name" value="LysR_subst-bd"/>
</dbReference>
<name>A0A2Z5JLE6_STRAR</name>
<reference evidence="7 8" key="1">
    <citation type="journal article" date="2018" name="Front. Microbiol.">
        <title>Genome Sequencing of Streptomyces atratus SCSIOZH16 and Activation Production of Nocardamine via Metabolic Engineering.</title>
        <authorList>
            <person name="Li Y."/>
            <person name="Zhang C."/>
            <person name="Liu C."/>
            <person name="Ju J."/>
            <person name="Ma J."/>
        </authorList>
    </citation>
    <scope>NUCLEOTIDE SEQUENCE [LARGE SCALE GENOMIC DNA]</scope>
    <source>
        <strain evidence="7 8">SCSIO_ZH16</strain>
    </source>
</reference>
<evidence type="ECO:0000256" key="3">
    <source>
        <dbReference type="ARBA" id="ARBA00023125"/>
    </source>
</evidence>
<sequence length="329" mass="35752">MNRTQHLAQTCYHFVIFRRRYHRPMNYRRLLYFLAVVDAGTITSAAATLHVAQPGLSRQLKTLERELRMTLFEPRGNRLVLTASGRAFVPLARRVIAETRQMEAAVEGLRSGRVAQLTVAATAATIRGFLAPFIATTGPDDPPLITRQAGHFALNDELLDEADFIVSPTPMVEGFETVDLGGTALKAHVAPGHPWAEEGRTEVGLAEICGDRLFAHSRSSVSRAVLDNALGAAHLAPERLTECEDGPTVEALAVAGHGIGVSTDLPRYGAHALWITVEGARRREVLQVPLHVAWLPGHFAADTIRATAVRLRDFLVGQGDAVIPAPPRP</sequence>
<gene>
    <name evidence="7" type="ORF">C5746_34000</name>
</gene>
<dbReference type="InterPro" id="IPR036390">
    <property type="entry name" value="WH_DNA-bd_sf"/>
</dbReference>
<dbReference type="SUPFAM" id="SSF53850">
    <property type="entry name" value="Periplasmic binding protein-like II"/>
    <property type="match status" value="1"/>
</dbReference>
<dbReference type="InterPro" id="IPR000847">
    <property type="entry name" value="LysR_HTH_N"/>
</dbReference>
<dbReference type="PANTHER" id="PTHR30126">
    <property type="entry name" value="HTH-TYPE TRANSCRIPTIONAL REGULATOR"/>
    <property type="match status" value="1"/>
</dbReference>
<keyword evidence="4" id="KW-0804">Transcription</keyword>
<feature type="transmembrane region" description="Helical" evidence="5">
    <location>
        <begin position="30"/>
        <end position="52"/>
    </location>
</feature>
<dbReference type="PRINTS" id="PR00039">
    <property type="entry name" value="HTHLYSR"/>
</dbReference>
<dbReference type="GO" id="GO:0000976">
    <property type="term" value="F:transcription cis-regulatory region binding"/>
    <property type="evidence" value="ECO:0007669"/>
    <property type="project" value="TreeGrafter"/>
</dbReference>
<evidence type="ECO:0000256" key="4">
    <source>
        <dbReference type="ARBA" id="ARBA00023163"/>
    </source>
</evidence>
<comment type="similarity">
    <text evidence="1">Belongs to the LysR transcriptional regulatory family.</text>
</comment>
<dbReference type="PROSITE" id="PS50931">
    <property type="entry name" value="HTH_LYSR"/>
    <property type="match status" value="1"/>
</dbReference>
<protein>
    <submittedName>
        <fullName evidence="7">LysR family transcriptional regulator</fullName>
    </submittedName>
</protein>
<dbReference type="PANTHER" id="PTHR30126:SF40">
    <property type="entry name" value="HTH-TYPE TRANSCRIPTIONAL REGULATOR GLTR"/>
    <property type="match status" value="1"/>
</dbReference>